<dbReference type="STRING" id="661478.OP10G_1042"/>
<evidence type="ECO:0000256" key="6">
    <source>
        <dbReference type="ARBA" id="ARBA00023136"/>
    </source>
</evidence>
<keyword evidence="6" id="KW-0472">Membrane</keyword>
<keyword evidence="7" id="KW-0998">Cell outer membrane</keyword>
<dbReference type="Proteomes" id="UP000027982">
    <property type="component" value="Chromosome"/>
</dbReference>
<comment type="subcellular location">
    <subcellularLocation>
        <location evidence="1">Cell outer membrane</location>
    </subcellularLocation>
</comment>
<dbReference type="GO" id="GO:1990281">
    <property type="term" value="C:efflux pump complex"/>
    <property type="evidence" value="ECO:0007669"/>
    <property type="project" value="TreeGrafter"/>
</dbReference>
<dbReference type="Pfam" id="PF02321">
    <property type="entry name" value="OEP"/>
    <property type="match status" value="2"/>
</dbReference>
<proteinExistence type="inferred from homology"/>
<sequence length="437" mass="47044">MSALAGIIAVAVAAQAGGDSRPTPLTLDQAIRAAEQYSTAVKNAQSEYDAAKARLGQDQSRRRPQLSFRASATRFDDRTTISFPGSKSEFELAPNNQEELSLVLSQDLDISKQLGMIASQAKLRSLAAAYRLRSTVEDQDLNTTTVYYAVLRAEQNVRVANASLSAYREQASVAERLYKGGVGQKIDTLRAESQVAEAERELVRRQNELDSARSALNDQLNRPLDAPLALVDPGQSDQKENALGPDERAALIAQALDKRPEALAASIDLQAAEKGVSIAKTGNAPSVIFSLSGNRYPTTSFVSPRQNVVALTLGLSFPISDGGLTREQVHEARAGVDAAKARQEQTRRSISLEVQNAALDVETERKRLDAANVALTAATAARKLAQQRFESQVGLYSEVTDAQSELTAAQAAQVQATYDLLTAKARLSRAVSRPLIP</sequence>
<name>A0A068NNS4_FIMGI</name>
<feature type="coiled-coil region" evidence="8">
    <location>
        <begin position="27"/>
        <end position="61"/>
    </location>
</feature>
<dbReference type="PANTHER" id="PTHR30026">
    <property type="entry name" value="OUTER MEMBRANE PROTEIN TOLC"/>
    <property type="match status" value="1"/>
</dbReference>
<dbReference type="Gene3D" id="1.20.1600.10">
    <property type="entry name" value="Outer membrane efflux proteins (OEP)"/>
    <property type="match status" value="1"/>
</dbReference>
<dbReference type="eggNOG" id="COG1538">
    <property type="taxonomic scope" value="Bacteria"/>
</dbReference>
<dbReference type="PANTHER" id="PTHR30026:SF21">
    <property type="entry name" value="SLR1270 PROTEIN"/>
    <property type="match status" value="1"/>
</dbReference>
<evidence type="ECO:0000313" key="10">
    <source>
        <dbReference type="Proteomes" id="UP000027982"/>
    </source>
</evidence>
<keyword evidence="10" id="KW-1185">Reference proteome</keyword>
<keyword evidence="8" id="KW-0175">Coiled coil</keyword>
<gene>
    <name evidence="9" type="ORF">OP10G_1042</name>
</gene>
<dbReference type="SUPFAM" id="SSF56954">
    <property type="entry name" value="Outer membrane efflux proteins (OEP)"/>
    <property type="match status" value="1"/>
</dbReference>
<dbReference type="HOGENOM" id="CLU_626642_0_0_0"/>
<keyword evidence="3" id="KW-0813">Transport</keyword>
<comment type="similarity">
    <text evidence="2">Belongs to the outer membrane factor (OMF) (TC 1.B.17) family.</text>
</comment>
<keyword evidence="4" id="KW-1134">Transmembrane beta strand</keyword>
<reference evidence="9 10" key="1">
    <citation type="journal article" date="2014" name="PLoS ONE">
        <title>The first complete genome sequence of the class fimbriimonadia in the phylum armatimonadetes.</title>
        <authorList>
            <person name="Hu Z.Y."/>
            <person name="Wang Y.Z."/>
            <person name="Im W.T."/>
            <person name="Wang S.Y."/>
            <person name="Zhao G.P."/>
            <person name="Zheng H.J."/>
            <person name="Quan Z.X."/>
        </authorList>
    </citation>
    <scope>NUCLEOTIDE SEQUENCE [LARGE SCALE GENOMIC DNA]</scope>
    <source>
        <strain evidence="9">Gsoil 348</strain>
    </source>
</reference>
<dbReference type="GO" id="GO:0015288">
    <property type="term" value="F:porin activity"/>
    <property type="evidence" value="ECO:0007669"/>
    <property type="project" value="TreeGrafter"/>
</dbReference>
<evidence type="ECO:0000256" key="2">
    <source>
        <dbReference type="ARBA" id="ARBA00007613"/>
    </source>
</evidence>
<protein>
    <submittedName>
        <fullName evidence="9">Outer membrane efflux protein</fullName>
    </submittedName>
</protein>
<feature type="coiled-coil region" evidence="8">
    <location>
        <begin position="150"/>
        <end position="215"/>
    </location>
</feature>
<dbReference type="KEGG" id="fgi:OP10G_1042"/>
<dbReference type="GO" id="GO:0015562">
    <property type="term" value="F:efflux transmembrane transporter activity"/>
    <property type="evidence" value="ECO:0007669"/>
    <property type="project" value="InterPro"/>
</dbReference>
<evidence type="ECO:0000256" key="5">
    <source>
        <dbReference type="ARBA" id="ARBA00022692"/>
    </source>
</evidence>
<evidence type="ECO:0000256" key="7">
    <source>
        <dbReference type="ARBA" id="ARBA00023237"/>
    </source>
</evidence>
<organism evidence="9 10">
    <name type="scientific">Fimbriimonas ginsengisoli Gsoil 348</name>
    <dbReference type="NCBI Taxonomy" id="661478"/>
    <lineage>
        <taxon>Bacteria</taxon>
        <taxon>Bacillati</taxon>
        <taxon>Armatimonadota</taxon>
        <taxon>Fimbriimonadia</taxon>
        <taxon>Fimbriimonadales</taxon>
        <taxon>Fimbriimonadaceae</taxon>
        <taxon>Fimbriimonas</taxon>
    </lineage>
</organism>
<dbReference type="OrthoDB" id="1674528at2"/>
<dbReference type="InterPro" id="IPR051906">
    <property type="entry name" value="TolC-like"/>
</dbReference>
<dbReference type="GO" id="GO:0009279">
    <property type="term" value="C:cell outer membrane"/>
    <property type="evidence" value="ECO:0007669"/>
    <property type="project" value="UniProtKB-SubCell"/>
</dbReference>
<evidence type="ECO:0000256" key="1">
    <source>
        <dbReference type="ARBA" id="ARBA00004442"/>
    </source>
</evidence>
<dbReference type="RefSeq" id="WP_025226951.1">
    <property type="nucleotide sequence ID" value="NZ_CP007139.1"/>
</dbReference>
<dbReference type="AlphaFoldDB" id="A0A068NNS4"/>
<keyword evidence="5" id="KW-0812">Transmembrane</keyword>
<evidence type="ECO:0000256" key="4">
    <source>
        <dbReference type="ARBA" id="ARBA00022452"/>
    </source>
</evidence>
<evidence type="ECO:0000256" key="8">
    <source>
        <dbReference type="SAM" id="Coils"/>
    </source>
</evidence>
<dbReference type="InterPro" id="IPR003423">
    <property type="entry name" value="OMP_efflux"/>
</dbReference>
<accession>A0A068NNS4</accession>
<dbReference type="EMBL" id="CP007139">
    <property type="protein sequence ID" value="AIE84410.1"/>
    <property type="molecule type" value="Genomic_DNA"/>
</dbReference>
<evidence type="ECO:0000256" key="3">
    <source>
        <dbReference type="ARBA" id="ARBA00022448"/>
    </source>
</evidence>
<evidence type="ECO:0000313" key="9">
    <source>
        <dbReference type="EMBL" id="AIE84410.1"/>
    </source>
</evidence>